<comment type="similarity">
    <text evidence="2">Belongs to the ABC transporter superfamily.</text>
</comment>
<dbReference type="InterPro" id="IPR017871">
    <property type="entry name" value="ABC_transporter-like_CS"/>
</dbReference>
<dbReference type="SUPFAM" id="SSF52540">
    <property type="entry name" value="P-loop containing nucleoside triphosphate hydrolases"/>
    <property type="match status" value="1"/>
</dbReference>
<evidence type="ECO:0000256" key="6">
    <source>
        <dbReference type="ARBA" id="ARBA00022840"/>
    </source>
</evidence>
<keyword evidence="10" id="KW-1185">Reference proteome</keyword>
<dbReference type="InterPro" id="IPR050388">
    <property type="entry name" value="ABC_Ni/Peptide_Import"/>
</dbReference>
<dbReference type="Gene3D" id="3.40.50.300">
    <property type="entry name" value="P-loop containing nucleotide triphosphate hydrolases"/>
    <property type="match status" value="1"/>
</dbReference>
<evidence type="ECO:0000256" key="1">
    <source>
        <dbReference type="ARBA" id="ARBA00004417"/>
    </source>
</evidence>
<dbReference type="CDD" id="cd03257">
    <property type="entry name" value="ABC_NikE_OppD_transporters"/>
    <property type="match status" value="1"/>
</dbReference>
<protein>
    <submittedName>
        <fullName evidence="9">Peptide/nickel transport system ATP-binding protein/oligopeptide transport system ATP-binding protein/dipeptide transport system ATP-binding protein</fullName>
    </submittedName>
</protein>
<keyword evidence="7" id="KW-0472">Membrane</keyword>
<dbReference type="EMBL" id="QJJK01000004">
    <property type="protein sequence ID" value="PXW59964.1"/>
    <property type="molecule type" value="Genomic_DNA"/>
</dbReference>
<dbReference type="GO" id="GO:0055085">
    <property type="term" value="P:transmembrane transport"/>
    <property type="evidence" value="ECO:0007669"/>
    <property type="project" value="UniProtKB-ARBA"/>
</dbReference>
<dbReference type="InterPro" id="IPR003439">
    <property type="entry name" value="ABC_transporter-like_ATP-bd"/>
</dbReference>
<evidence type="ECO:0000259" key="8">
    <source>
        <dbReference type="PROSITE" id="PS50893"/>
    </source>
</evidence>
<keyword evidence="3" id="KW-0813">Transport</keyword>
<dbReference type="GO" id="GO:0005886">
    <property type="term" value="C:plasma membrane"/>
    <property type="evidence" value="ECO:0007669"/>
    <property type="project" value="UniProtKB-SubCell"/>
</dbReference>
<sequence>MSTVGTSPSATSSPLLAIEGLRVGFRAAGGGVIEAVRGVDFTVAPGEAVGIVGESGSGKSLSMLAVMRLLGSTAGITGGRITFDGRDLTALGEAEMRRLRGRDLAMVFQDPQSSLNPALTIGRQIADVVRAHRGVGQTEARRVAAEALERVGIRDAGRRLDAYPHEFSGGMRQRALIAMAIACRPRLLIADEPTTALDVTVQAQIVDLIADLRRDLGLAVVFISHNLQLVAEIVDRVVVMYGGKVVEDGPVETIERAARHPYTRLLRSCVPRLDGPVGPLATIEGTPPRLGRMPAGCPFEPRCPCREALCATEMPPLVAAEAHRLACWRPQ</sequence>
<dbReference type="GO" id="GO:0016887">
    <property type="term" value="F:ATP hydrolysis activity"/>
    <property type="evidence" value="ECO:0007669"/>
    <property type="project" value="InterPro"/>
</dbReference>
<dbReference type="Pfam" id="PF00005">
    <property type="entry name" value="ABC_tran"/>
    <property type="match status" value="1"/>
</dbReference>
<dbReference type="NCBIfam" id="TIGR01727">
    <property type="entry name" value="oligo_HPY"/>
    <property type="match status" value="1"/>
</dbReference>
<dbReference type="GO" id="GO:0005524">
    <property type="term" value="F:ATP binding"/>
    <property type="evidence" value="ECO:0007669"/>
    <property type="project" value="UniProtKB-KW"/>
</dbReference>
<evidence type="ECO:0000256" key="2">
    <source>
        <dbReference type="ARBA" id="ARBA00005417"/>
    </source>
</evidence>
<dbReference type="InterPro" id="IPR003593">
    <property type="entry name" value="AAA+_ATPase"/>
</dbReference>
<evidence type="ECO:0000256" key="4">
    <source>
        <dbReference type="ARBA" id="ARBA00022475"/>
    </source>
</evidence>
<dbReference type="InterPro" id="IPR013563">
    <property type="entry name" value="Oligopep_ABC_C"/>
</dbReference>
<keyword evidence="6 9" id="KW-0067">ATP-binding</keyword>
<dbReference type="AlphaFoldDB" id="A0A2V3U9L9"/>
<dbReference type="InterPro" id="IPR027417">
    <property type="entry name" value="P-loop_NTPase"/>
</dbReference>
<evidence type="ECO:0000313" key="9">
    <source>
        <dbReference type="EMBL" id="PXW59964.1"/>
    </source>
</evidence>
<keyword evidence="5" id="KW-0547">Nucleotide-binding</keyword>
<dbReference type="GO" id="GO:0015833">
    <property type="term" value="P:peptide transport"/>
    <property type="evidence" value="ECO:0007669"/>
    <property type="project" value="InterPro"/>
</dbReference>
<reference evidence="9 10" key="1">
    <citation type="submission" date="2018-05" db="EMBL/GenBank/DDBJ databases">
        <title>Genomic Encyclopedia of Type Strains, Phase IV (KMG-IV): sequencing the most valuable type-strain genomes for metagenomic binning, comparative biology and taxonomic classification.</title>
        <authorList>
            <person name="Goeker M."/>
        </authorList>
    </citation>
    <scope>NUCLEOTIDE SEQUENCE [LARGE SCALE GENOMIC DNA]</scope>
    <source>
        <strain evidence="9 10">DSM 6462</strain>
    </source>
</reference>
<keyword evidence="4" id="KW-1003">Cell membrane</keyword>
<gene>
    <name evidence="9" type="ORF">C7450_10414</name>
</gene>
<dbReference type="SMART" id="SM00382">
    <property type="entry name" value="AAA"/>
    <property type="match status" value="1"/>
</dbReference>
<evidence type="ECO:0000256" key="7">
    <source>
        <dbReference type="ARBA" id="ARBA00023136"/>
    </source>
</evidence>
<dbReference type="PROSITE" id="PS50893">
    <property type="entry name" value="ABC_TRANSPORTER_2"/>
    <property type="match status" value="1"/>
</dbReference>
<name>A0A2V3U9L9_9HYPH</name>
<dbReference type="PROSITE" id="PS00211">
    <property type="entry name" value="ABC_TRANSPORTER_1"/>
    <property type="match status" value="1"/>
</dbReference>
<dbReference type="PANTHER" id="PTHR43297:SF2">
    <property type="entry name" value="DIPEPTIDE TRANSPORT ATP-BINDING PROTEIN DPPD"/>
    <property type="match status" value="1"/>
</dbReference>
<dbReference type="PANTHER" id="PTHR43297">
    <property type="entry name" value="OLIGOPEPTIDE TRANSPORT ATP-BINDING PROTEIN APPD"/>
    <property type="match status" value="1"/>
</dbReference>
<dbReference type="FunFam" id="3.40.50.300:FF:000016">
    <property type="entry name" value="Oligopeptide ABC transporter ATP-binding component"/>
    <property type="match status" value="1"/>
</dbReference>
<comment type="subcellular location">
    <subcellularLocation>
        <location evidence="1">Cell inner membrane</location>
        <topology evidence="1">Peripheral membrane protein</topology>
    </subcellularLocation>
</comment>
<dbReference type="Proteomes" id="UP000248021">
    <property type="component" value="Unassembled WGS sequence"/>
</dbReference>
<evidence type="ECO:0000256" key="3">
    <source>
        <dbReference type="ARBA" id="ARBA00022448"/>
    </source>
</evidence>
<organism evidence="9 10">
    <name type="scientific">Chelatococcus asaccharovorans</name>
    <dbReference type="NCBI Taxonomy" id="28210"/>
    <lineage>
        <taxon>Bacteria</taxon>
        <taxon>Pseudomonadati</taxon>
        <taxon>Pseudomonadota</taxon>
        <taxon>Alphaproteobacteria</taxon>
        <taxon>Hyphomicrobiales</taxon>
        <taxon>Chelatococcaceae</taxon>
        <taxon>Chelatococcus</taxon>
    </lineage>
</organism>
<evidence type="ECO:0000256" key="5">
    <source>
        <dbReference type="ARBA" id="ARBA00022741"/>
    </source>
</evidence>
<dbReference type="Pfam" id="PF08352">
    <property type="entry name" value="oligo_HPY"/>
    <property type="match status" value="1"/>
</dbReference>
<dbReference type="RefSeq" id="WP_110374327.1">
    <property type="nucleotide sequence ID" value="NZ_JAHBRY010000001.1"/>
</dbReference>
<accession>A0A2V3U9L9</accession>
<dbReference type="OrthoDB" id="9815712at2"/>
<feature type="domain" description="ABC transporter" evidence="8">
    <location>
        <begin position="18"/>
        <end position="267"/>
    </location>
</feature>
<comment type="caution">
    <text evidence="9">The sequence shown here is derived from an EMBL/GenBank/DDBJ whole genome shotgun (WGS) entry which is preliminary data.</text>
</comment>
<evidence type="ECO:0000313" key="10">
    <source>
        <dbReference type="Proteomes" id="UP000248021"/>
    </source>
</evidence>
<proteinExistence type="inferred from homology"/>